<keyword evidence="3 8" id="KW-0238">DNA-binding</keyword>
<name>A0ABS0JSL9_9ACTN</name>
<dbReference type="CDD" id="cd17535">
    <property type="entry name" value="REC_NarL-like"/>
    <property type="match status" value="1"/>
</dbReference>
<evidence type="ECO:0000259" key="6">
    <source>
        <dbReference type="PROSITE" id="PS50043"/>
    </source>
</evidence>
<evidence type="ECO:0000259" key="7">
    <source>
        <dbReference type="PROSITE" id="PS50110"/>
    </source>
</evidence>
<dbReference type="SUPFAM" id="SSF46894">
    <property type="entry name" value="C-terminal effector domain of the bipartite response regulators"/>
    <property type="match status" value="1"/>
</dbReference>
<dbReference type="InterPro" id="IPR000792">
    <property type="entry name" value="Tscrpt_reg_LuxR_C"/>
</dbReference>
<dbReference type="Pfam" id="PF00196">
    <property type="entry name" value="GerE"/>
    <property type="match status" value="1"/>
</dbReference>
<keyword evidence="4" id="KW-0804">Transcription</keyword>
<evidence type="ECO:0000256" key="5">
    <source>
        <dbReference type="PROSITE-ProRule" id="PRU00169"/>
    </source>
</evidence>
<dbReference type="SMART" id="SM00421">
    <property type="entry name" value="HTH_LUXR"/>
    <property type="match status" value="1"/>
</dbReference>
<gene>
    <name evidence="8" type="ORF">IW248_005939</name>
</gene>
<dbReference type="Proteomes" id="UP000614915">
    <property type="component" value="Unassembled WGS sequence"/>
</dbReference>
<dbReference type="SUPFAM" id="SSF52172">
    <property type="entry name" value="CheY-like"/>
    <property type="match status" value="1"/>
</dbReference>
<keyword evidence="9" id="KW-1185">Reference proteome</keyword>
<comment type="caution">
    <text evidence="5">Lacks conserved residue(s) required for the propagation of feature annotation.</text>
</comment>
<keyword evidence="1" id="KW-0597">Phosphoprotein</keyword>
<dbReference type="PROSITE" id="PS50043">
    <property type="entry name" value="HTH_LUXR_2"/>
    <property type="match status" value="1"/>
</dbReference>
<dbReference type="InterPro" id="IPR039420">
    <property type="entry name" value="WalR-like"/>
</dbReference>
<dbReference type="CDD" id="cd06170">
    <property type="entry name" value="LuxR_C_like"/>
    <property type="match status" value="1"/>
</dbReference>
<protein>
    <submittedName>
        <fullName evidence="8">DNA-binding NarL/FixJ family response regulator</fullName>
    </submittedName>
</protein>
<feature type="domain" description="Response regulatory" evidence="7">
    <location>
        <begin position="48"/>
        <end position="166"/>
    </location>
</feature>
<accession>A0ABS0JSL9</accession>
<reference evidence="8 9" key="1">
    <citation type="submission" date="2020-11" db="EMBL/GenBank/DDBJ databases">
        <title>Sequencing the genomes of 1000 actinobacteria strains.</title>
        <authorList>
            <person name="Klenk H.-P."/>
        </authorList>
    </citation>
    <scope>NUCLEOTIDE SEQUENCE [LARGE SCALE GENOMIC DNA]</scope>
    <source>
        <strain evidence="8 9">DSM 101692</strain>
    </source>
</reference>
<evidence type="ECO:0000313" key="9">
    <source>
        <dbReference type="Proteomes" id="UP000614915"/>
    </source>
</evidence>
<evidence type="ECO:0000256" key="1">
    <source>
        <dbReference type="ARBA" id="ARBA00022553"/>
    </source>
</evidence>
<dbReference type="PROSITE" id="PS00622">
    <property type="entry name" value="HTH_LUXR_1"/>
    <property type="match status" value="1"/>
</dbReference>
<feature type="domain" description="HTH luxR-type" evidence="6">
    <location>
        <begin position="199"/>
        <end position="260"/>
    </location>
</feature>
<dbReference type="InterPro" id="IPR058245">
    <property type="entry name" value="NreC/VraR/RcsB-like_REC"/>
</dbReference>
<dbReference type="EMBL" id="JADOTX010000001">
    <property type="protein sequence ID" value="MBG6069652.1"/>
    <property type="molecule type" value="Genomic_DNA"/>
</dbReference>
<evidence type="ECO:0000313" key="8">
    <source>
        <dbReference type="EMBL" id="MBG6069652.1"/>
    </source>
</evidence>
<organism evidence="8 9">
    <name type="scientific">Micromonospora ureilytica</name>
    <dbReference type="NCBI Taxonomy" id="709868"/>
    <lineage>
        <taxon>Bacteria</taxon>
        <taxon>Bacillati</taxon>
        <taxon>Actinomycetota</taxon>
        <taxon>Actinomycetes</taxon>
        <taxon>Micromonosporales</taxon>
        <taxon>Micromonosporaceae</taxon>
        <taxon>Micromonospora</taxon>
    </lineage>
</organism>
<dbReference type="PRINTS" id="PR00038">
    <property type="entry name" value="HTHLUXR"/>
</dbReference>
<sequence>MTLVITNSRWMAGWVKITTSATVSAAPPGDVQRSSAAQMAATGVQMPRVLICDELPVVRNGLRMMLSAGDGITVIDSTDSGAHAVMLARSHRPDVIITGLSLRGTSGLELMSRLRRDNLQPTAQFVVYTMNYADEIISEILHAGVSCVVGPESDAEDLTSAVRIAARGEVMLPPRVARRLVDWFRRRNTQPEETLRPIAAALTTRERQVLVLIATGLSTEQVADRLAIGIATVRTHVYRMRSKLQLTDRAQLVSFAYRAGLMQT</sequence>
<dbReference type="SMART" id="SM00448">
    <property type="entry name" value="REC"/>
    <property type="match status" value="1"/>
</dbReference>
<evidence type="ECO:0000256" key="2">
    <source>
        <dbReference type="ARBA" id="ARBA00023015"/>
    </source>
</evidence>
<dbReference type="InterPro" id="IPR011006">
    <property type="entry name" value="CheY-like_superfamily"/>
</dbReference>
<evidence type="ECO:0000256" key="3">
    <source>
        <dbReference type="ARBA" id="ARBA00023125"/>
    </source>
</evidence>
<keyword evidence="2" id="KW-0805">Transcription regulation</keyword>
<comment type="caution">
    <text evidence="8">The sequence shown here is derived from an EMBL/GenBank/DDBJ whole genome shotgun (WGS) entry which is preliminary data.</text>
</comment>
<dbReference type="GO" id="GO:0003677">
    <property type="term" value="F:DNA binding"/>
    <property type="evidence" value="ECO:0007669"/>
    <property type="project" value="UniProtKB-KW"/>
</dbReference>
<evidence type="ECO:0000256" key="4">
    <source>
        <dbReference type="ARBA" id="ARBA00023163"/>
    </source>
</evidence>
<dbReference type="Gene3D" id="3.40.50.2300">
    <property type="match status" value="1"/>
</dbReference>
<dbReference type="InterPro" id="IPR001789">
    <property type="entry name" value="Sig_transdc_resp-reg_receiver"/>
</dbReference>
<dbReference type="PANTHER" id="PTHR43214">
    <property type="entry name" value="TWO-COMPONENT RESPONSE REGULATOR"/>
    <property type="match status" value="1"/>
</dbReference>
<dbReference type="PROSITE" id="PS50110">
    <property type="entry name" value="RESPONSE_REGULATORY"/>
    <property type="match status" value="1"/>
</dbReference>
<dbReference type="PANTHER" id="PTHR43214:SF24">
    <property type="entry name" value="TRANSCRIPTIONAL REGULATORY PROTEIN NARL-RELATED"/>
    <property type="match status" value="1"/>
</dbReference>
<dbReference type="RefSeq" id="WP_231396487.1">
    <property type="nucleotide sequence ID" value="NZ_JADOTX010000001.1"/>
</dbReference>
<proteinExistence type="predicted"/>
<dbReference type="Pfam" id="PF00072">
    <property type="entry name" value="Response_reg"/>
    <property type="match status" value="1"/>
</dbReference>
<dbReference type="InterPro" id="IPR016032">
    <property type="entry name" value="Sig_transdc_resp-reg_C-effctor"/>
</dbReference>